<dbReference type="AlphaFoldDB" id="A0AAW1D4Q4"/>
<accession>A0AAW1D4Q4</accession>
<dbReference type="Proteomes" id="UP001461498">
    <property type="component" value="Unassembled WGS sequence"/>
</dbReference>
<feature type="region of interest" description="Disordered" evidence="1">
    <location>
        <begin position="194"/>
        <end position="214"/>
    </location>
</feature>
<comment type="caution">
    <text evidence="2">The sequence shown here is derived from an EMBL/GenBank/DDBJ whole genome shotgun (WGS) entry which is preliminary data.</text>
</comment>
<sequence>MSTKWILSQSKHQTNFALFIAIFYITSTVASAVPQQYDSYQPSKVPDPLQKALDNPHFRPPRDDVADVEETHGPLSQILLAPAQFQQQSQYGKTLKKRSPTYCLKCGGGGGGYGGGGYGGGGGGLGGGGLGGGIIGGFIGGFKKFGGGGGGGGYYPGGGGGGGGYYPGGGGGGGGYYPGGGGGGCGGGCGGGGGGGSYASASASASAKSGYYGK</sequence>
<evidence type="ECO:0000256" key="1">
    <source>
        <dbReference type="SAM" id="MobiDB-lite"/>
    </source>
</evidence>
<name>A0AAW1D4Q4_9HEMI</name>
<proteinExistence type="predicted"/>
<feature type="compositionally biased region" description="Low complexity" evidence="1">
    <location>
        <begin position="198"/>
        <end position="214"/>
    </location>
</feature>
<reference evidence="2 3" key="1">
    <citation type="submission" date="2022-12" db="EMBL/GenBank/DDBJ databases">
        <title>Chromosome-level genome assembly of true bugs.</title>
        <authorList>
            <person name="Ma L."/>
            <person name="Li H."/>
        </authorList>
    </citation>
    <scope>NUCLEOTIDE SEQUENCE [LARGE SCALE GENOMIC DNA]</scope>
    <source>
        <strain evidence="2">Lab_2022b</strain>
    </source>
</reference>
<dbReference type="PRINTS" id="PR01228">
    <property type="entry name" value="EGGSHELL"/>
</dbReference>
<gene>
    <name evidence="2" type="ORF">O3M35_009711</name>
</gene>
<evidence type="ECO:0000313" key="2">
    <source>
        <dbReference type="EMBL" id="KAK9505721.1"/>
    </source>
</evidence>
<protein>
    <submittedName>
        <fullName evidence="2">Uncharacterized protein</fullName>
    </submittedName>
</protein>
<evidence type="ECO:0000313" key="3">
    <source>
        <dbReference type="Proteomes" id="UP001461498"/>
    </source>
</evidence>
<dbReference type="EMBL" id="JAPXFL010000006">
    <property type="protein sequence ID" value="KAK9505721.1"/>
    <property type="molecule type" value="Genomic_DNA"/>
</dbReference>
<organism evidence="2 3">
    <name type="scientific">Rhynocoris fuscipes</name>
    <dbReference type="NCBI Taxonomy" id="488301"/>
    <lineage>
        <taxon>Eukaryota</taxon>
        <taxon>Metazoa</taxon>
        <taxon>Ecdysozoa</taxon>
        <taxon>Arthropoda</taxon>
        <taxon>Hexapoda</taxon>
        <taxon>Insecta</taxon>
        <taxon>Pterygota</taxon>
        <taxon>Neoptera</taxon>
        <taxon>Paraneoptera</taxon>
        <taxon>Hemiptera</taxon>
        <taxon>Heteroptera</taxon>
        <taxon>Panheteroptera</taxon>
        <taxon>Cimicomorpha</taxon>
        <taxon>Reduviidae</taxon>
        <taxon>Harpactorinae</taxon>
        <taxon>Harpactorini</taxon>
        <taxon>Rhynocoris</taxon>
    </lineage>
</organism>
<keyword evidence="3" id="KW-1185">Reference proteome</keyword>